<evidence type="ECO:0000313" key="1">
    <source>
        <dbReference type="EMBL" id="GAI24315.1"/>
    </source>
</evidence>
<accession>X1NBV4</accession>
<sequence>MKYKTTYPEFNDDFFAEYRMYINWVILDKTLNTVPDTLVR</sequence>
<dbReference type="EMBL" id="BARV01013597">
    <property type="protein sequence ID" value="GAI24315.1"/>
    <property type="molecule type" value="Genomic_DNA"/>
</dbReference>
<dbReference type="AlphaFoldDB" id="X1NBV4"/>
<gene>
    <name evidence="1" type="ORF">S06H3_24443</name>
</gene>
<protein>
    <submittedName>
        <fullName evidence="1">Uncharacterized protein</fullName>
    </submittedName>
</protein>
<comment type="caution">
    <text evidence="1">The sequence shown here is derived from an EMBL/GenBank/DDBJ whole genome shotgun (WGS) entry which is preliminary data.</text>
</comment>
<reference evidence="1" key="1">
    <citation type="journal article" date="2014" name="Front. Microbiol.">
        <title>High frequency of phylogenetically diverse reductive dehalogenase-homologous genes in deep subseafloor sedimentary metagenomes.</title>
        <authorList>
            <person name="Kawai M."/>
            <person name="Futagami T."/>
            <person name="Toyoda A."/>
            <person name="Takaki Y."/>
            <person name="Nishi S."/>
            <person name="Hori S."/>
            <person name="Arai W."/>
            <person name="Tsubouchi T."/>
            <person name="Morono Y."/>
            <person name="Uchiyama I."/>
            <person name="Ito T."/>
            <person name="Fujiyama A."/>
            <person name="Inagaki F."/>
            <person name="Takami H."/>
        </authorList>
    </citation>
    <scope>NUCLEOTIDE SEQUENCE</scope>
    <source>
        <strain evidence="1">Expedition CK06-06</strain>
    </source>
</reference>
<organism evidence="1">
    <name type="scientific">marine sediment metagenome</name>
    <dbReference type="NCBI Taxonomy" id="412755"/>
    <lineage>
        <taxon>unclassified sequences</taxon>
        <taxon>metagenomes</taxon>
        <taxon>ecological metagenomes</taxon>
    </lineage>
</organism>
<proteinExistence type="predicted"/>
<name>X1NBV4_9ZZZZ</name>